<feature type="compositionally biased region" description="Polar residues" evidence="1">
    <location>
        <begin position="475"/>
        <end position="492"/>
    </location>
</feature>
<proteinExistence type="predicted"/>
<dbReference type="SUPFAM" id="SSF53474">
    <property type="entry name" value="alpha/beta-Hydrolases"/>
    <property type="match status" value="1"/>
</dbReference>
<evidence type="ECO:0000259" key="2">
    <source>
        <dbReference type="Pfam" id="PF13966"/>
    </source>
</evidence>
<evidence type="ECO:0000313" key="4">
    <source>
        <dbReference type="Proteomes" id="UP000288805"/>
    </source>
</evidence>
<gene>
    <name evidence="3" type="primary">bem46</name>
    <name evidence="3" type="ORF">CK203_075020</name>
</gene>
<dbReference type="InterPro" id="IPR029058">
    <property type="entry name" value="AB_hydrolase_fold"/>
</dbReference>
<organism evidence="3 4">
    <name type="scientific">Vitis vinifera</name>
    <name type="common">Grape</name>
    <dbReference type="NCBI Taxonomy" id="29760"/>
    <lineage>
        <taxon>Eukaryota</taxon>
        <taxon>Viridiplantae</taxon>
        <taxon>Streptophyta</taxon>
        <taxon>Embryophyta</taxon>
        <taxon>Tracheophyta</taxon>
        <taxon>Spermatophyta</taxon>
        <taxon>Magnoliopsida</taxon>
        <taxon>eudicotyledons</taxon>
        <taxon>Gunneridae</taxon>
        <taxon>Pentapetalae</taxon>
        <taxon>rosids</taxon>
        <taxon>Vitales</taxon>
        <taxon>Vitaceae</taxon>
        <taxon>Viteae</taxon>
        <taxon>Vitis</taxon>
    </lineage>
</organism>
<comment type="caution">
    <text evidence="3">The sequence shown here is derived from an EMBL/GenBank/DDBJ whole genome shotgun (WGS) entry which is preliminary data.</text>
</comment>
<protein>
    <submittedName>
        <fullName evidence="3">Protein bem46</fullName>
    </submittedName>
</protein>
<dbReference type="AlphaFoldDB" id="A0A438E8I2"/>
<feature type="region of interest" description="Disordered" evidence="1">
    <location>
        <begin position="475"/>
        <end position="509"/>
    </location>
</feature>
<dbReference type="EMBL" id="QGNW01001363">
    <property type="protein sequence ID" value="RVW44076.1"/>
    <property type="molecule type" value="Genomic_DNA"/>
</dbReference>
<accession>A0A438E8I2</accession>
<dbReference type="PANTHER" id="PTHR12277">
    <property type="entry name" value="ALPHA/BETA HYDROLASE DOMAIN-CONTAINING PROTEIN"/>
    <property type="match status" value="1"/>
</dbReference>
<feature type="domain" description="Reverse transcriptase zinc-binding" evidence="2">
    <location>
        <begin position="71"/>
        <end position="115"/>
    </location>
</feature>
<dbReference type="Pfam" id="PF13966">
    <property type="entry name" value="zf-RVT"/>
    <property type="match status" value="1"/>
</dbReference>
<dbReference type="PANTHER" id="PTHR12277:SF81">
    <property type="entry name" value="PROTEIN ABHD13"/>
    <property type="match status" value="1"/>
</dbReference>
<dbReference type="Proteomes" id="UP000288805">
    <property type="component" value="Unassembled WGS sequence"/>
</dbReference>
<evidence type="ECO:0000313" key="3">
    <source>
        <dbReference type="EMBL" id="RVW44076.1"/>
    </source>
</evidence>
<evidence type="ECO:0000256" key="1">
    <source>
        <dbReference type="SAM" id="MobiDB-lite"/>
    </source>
</evidence>
<dbReference type="Gene3D" id="3.40.50.1820">
    <property type="entry name" value="alpha/beta hydrolase"/>
    <property type="match status" value="2"/>
</dbReference>
<sequence>MEPFSWGRLLAPCFFRQLNDWEVETVERFLLTLQGRRVYRELEIGMKKFCGLSQRMRLSLSRPCTRLWSEEDKALTSNHIQRRGWSLVNRCFLCLKGEESVDHILLHCDRIRVLWNLLFSLFITSWVLPSSVRGASRMASYGASDGYPSQHGITMDAQAALDHLSQRIDIDTSRIVVFGRSLGGAVGAVLTKNNPDKKVSSDFTLGVSEGTLRRGGDFNLDLEQPSFSVLLADTLYGIGGDARCMILWQVDIVAIIGLHGWREMQRFLKIEADQWGCCDHMGISVLSVLYLGFSLFRVSQSINEHDLLALPVGGHHGIGGVFRDTGLVIEACCRIFWVLKCELPWLTWKVAALILENTFTSILDMAGVLLPFLKWFIGGSGSKGPRILNCLVRSPWSTIDIIGEITQPILFLSGLQDEMVPPFHMQMLYAKAAARNRRCIFVEFPTGMHMDTWLAGGDNYWKTIQLFFEQNVPEQTEIQSSHNDNGNNSPKSYYSKHPTHPQQPFPPET</sequence>
<dbReference type="InterPro" id="IPR026960">
    <property type="entry name" value="RVT-Znf"/>
</dbReference>
<reference evidence="3 4" key="1">
    <citation type="journal article" date="2018" name="PLoS Genet.">
        <title>Population sequencing reveals clonal diversity and ancestral inbreeding in the grapevine cultivar Chardonnay.</title>
        <authorList>
            <person name="Roach M.J."/>
            <person name="Johnson D.L."/>
            <person name="Bohlmann J."/>
            <person name="van Vuuren H.J."/>
            <person name="Jones S.J."/>
            <person name="Pretorius I.S."/>
            <person name="Schmidt S.A."/>
            <person name="Borneman A.R."/>
        </authorList>
    </citation>
    <scope>NUCLEOTIDE SEQUENCE [LARGE SCALE GENOMIC DNA]</scope>
    <source>
        <strain evidence="4">cv. Chardonnay</strain>
        <tissue evidence="3">Leaf</tissue>
    </source>
</reference>
<name>A0A438E8I2_VITVI</name>